<dbReference type="OrthoDB" id="200349at2759"/>
<dbReference type="Pfam" id="PF00754">
    <property type="entry name" value="F5_F8_type_C"/>
    <property type="match status" value="1"/>
</dbReference>
<dbReference type="InterPro" id="IPR037018">
    <property type="entry name" value="GH65_N"/>
</dbReference>
<feature type="domain" description="Glycoside hydrolase family 65 central catalytic" evidence="8">
    <location>
        <begin position="370"/>
        <end position="594"/>
    </location>
</feature>
<organism evidence="10 11">
    <name type="scientific">Trichoderma gamsii</name>
    <dbReference type="NCBI Taxonomy" id="398673"/>
    <lineage>
        <taxon>Eukaryota</taxon>
        <taxon>Fungi</taxon>
        <taxon>Dikarya</taxon>
        <taxon>Ascomycota</taxon>
        <taxon>Pezizomycotina</taxon>
        <taxon>Sordariomycetes</taxon>
        <taxon>Hypocreomycetidae</taxon>
        <taxon>Hypocreales</taxon>
        <taxon>Hypocreaceae</taxon>
        <taxon>Trichoderma</taxon>
    </lineage>
</organism>
<dbReference type="GO" id="GO:0030246">
    <property type="term" value="F:carbohydrate binding"/>
    <property type="evidence" value="ECO:0007669"/>
    <property type="project" value="InterPro"/>
</dbReference>
<gene>
    <name evidence="10" type="ORF">TGAMA5MH_02689</name>
</gene>
<dbReference type="EMBL" id="MTYH01000024">
    <property type="protein sequence ID" value="PNP45466.1"/>
    <property type="molecule type" value="Genomic_DNA"/>
</dbReference>
<evidence type="ECO:0000259" key="9">
    <source>
        <dbReference type="Pfam" id="PF03636"/>
    </source>
</evidence>
<dbReference type="InterPro" id="IPR008928">
    <property type="entry name" value="6-hairpin_glycosidase_sf"/>
</dbReference>
<sequence>MKKTFVLLAVFAIGVWGSPGSADSDPWVLSTNQFIANRYQNSPYVANGYFGQRLPAEGVGYWTYRDDSTGGYVLNSWPLDQPRATFGTISGFWDVQQNITHTLVPDNLKRGGESVISGIPDWTGLTVTTQDGQTYEPGVDPSTITSFHQSFSVQNGVVHTNITWNPVGQNTTFQLNYTVLAHRSRLNLGIVRLDLSVSQDTKLKITDILDGAGAVRADFHDKLFDEDATIWTSVKPSGIDYCTAYVVSIVKFESPDANPVNVESLRSGSSTRHNGEGYPWVSTNSSTVASSWDWDLTRGKSLTVYKFVGIGSTAAFPRDTLARTKNVAISARSVAWHDLISEHTEKWDAVWNDGDIVIRGNTDLQVRTRASLFHILAGLLPEESGFANSISVGGLSSDSYAGLVFWDADTWVYPSILSLYPQYAASINNYRALLLDQAVENAQYYNFSGALYPWTSGRFGNCTGTGACWGYQYHINSDIALAHWQYFQQTNDLSWLAKQGWPVIKKIADMFAAYVFHNTSTGQYETIQMGEPDEFAYNINNGAYTGVAIKQLLGDWAPSAAGRLNLPVPQNWSRIAENMYIPYEEKEEIIIEFSGMDGTWRVKQASVGLINYPLQFQLSDTQARNDVAYYSSVNTADGPAMTWSIYAISEAQLQQKGCASYTFMQRSSESYIRQPFYQFSETMLDSEPEGVDNPAFIFGLNPAFPFLTGAGGYLQYFTHGLTGMRPNAEAFYLDPTLPPQIPGGVQIKGMKWQNASFDVTIETETTTITRRSTSSSAEKHVDLRILGGNPGVKEYRLAVGESVVVPTRRPDISHAKEDLALCQPVASDSDWAAGNYPYAVVDGANSTVWQPSSPQKASVTVELQGNKPRDVSRVILNWGGVPPSSFSLHGSEAAEENFQELHPTQKVEISATYDPQEARAIRIREGNITVVELHKSALIRFVRLSIEGSYVADGLGATVAEMQVVGTEDPNSYCEKNMGNEFSFPIDRL</sequence>
<feature type="signal peptide" evidence="6">
    <location>
        <begin position="1"/>
        <end position="17"/>
    </location>
</feature>
<evidence type="ECO:0000313" key="10">
    <source>
        <dbReference type="EMBL" id="PNP45466.1"/>
    </source>
</evidence>
<dbReference type="InterPro" id="IPR005195">
    <property type="entry name" value="Glyco_hydro_65_M"/>
</dbReference>
<evidence type="ECO:0000256" key="4">
    <source>
        <dbReference type="ARBA" id="ARBA00022801"/>
    </source>
</evidence>
<dbReference type="Gene3D" id="1.50.10.10">
    <property type="match status" value="1"/>
</dbReference>
<dbReference type="GO" id="GO:0009277">
    <property type="term" value="C:fungal-type cell wall"/>
    <property type="evidence" value="ECO:0007669"/>
    <property type="project" value="TreeGrafter"/>
</dbReference>
<keyword evidence="6" id="KW-0732">Signal</keyword>
<dbReference type="InterPro" id="IPR011013">
    <property type="entry name" value="Gal_mutarotase_sf_dom"/>
</dbReference>
<evidence type="ECO:0000256" key="1">
    <source>
        <dbReference type="ARBA" id="ARBA00001576"/>
    </source>
</evidence>
<dbReference type="AlphaFoldDB" id="A0A2K0TIV4"/>
<feature type="chain" id="PRO_5014380661" description="alpha,alpha-trehalase" evidence="6">
    <location>
        <begin position="18"/>
        <end position="989"/>
    </location>
</feature>
<keyword evidence="4" id="KW-0378">Hydrolase</keyword>
<evidence type="ECO:0000256" key="5">
    <source>
        <dbReference type="ARBA" id="ARBA00023180"/>
    </source>
</evidence>
<comment type="similarity">
    <text evidence="2">Belongs to the glycosyl hydrolase 65 family.</text>
</comment>
<dbReference type="InterPro" id="IPR012341">
    <property type="entry name" value="6hp_glycosidase-like_sf"/>
</dbReference>
<evidence type="ECO:0000259" key="8">
    <source>
        <dbReference type="Pfam" id="PF03632"/>
    </source>
</evidence>
<evidence type="ECO:0000259" key="7">
    <source>
        <dbReference type="Pfam" id="PF00754"/>
    </source>
</evidence>
<dbReference type="GO" id="GO:0004555">
    <property type="term" value="F:alpha,alpha-trehalase activity"/>
    <property type="evidence" value="ECO:0007669"/>
    <property type="project" value="UniProtKB-EC"/>
</dbReference>
<reference evidence="10 11" key="1">
    <citation type="submission" date="2017-02" db="EMBL/GenBank/DDBJ databases">
        <title>Genomes of Trichoderma spp. with biocontrol activity.</title>
        <authorList>
            <person name="Gardiner D."/>
            <person name="Kazan K."/>
            <person name="Vos C."/>
            <person name="Harvey P."/>
        </authorList>
    </citation>
    <scope>NUCLEOTIDE SEQUENCE [LARGE SCALE GENOMIC DNA]</scope>
    <source>
        <strain evidence="10 11">A5MH</strain>
    </source>
</reference>
<evidence type="ECO:0000256" key="6">
    <source>
        <dbReference type="SAM" id="SignalP"/>
    </source>
</evidence>
<dbReference type="SUPFAM" id="SSF74650">
    <property type="entry name" value="Galactose mutarotase-like"/>
    <property type="match status" value="1"/>
</dbReference>
<dbReference type="InterPro" id="IPR000421">
    <property type="entry name" value="FA58C"/>
</dbReference>
<accession>A0A2K0TIV4</accession>
<evidence type="ECO:0000313" key="11">
    <source>
        <dbReference type="Proteomes" id="UP000236546"/>
    </source>
</evidence>
<feature type="domain" description="Glycoside hydrolase family 65 N-terminal" evidence="9">
    <location>
        <begin position="37"/>
        <end position="313"/>
    </location>
</feature>
<dbReference type="SUPFAM" id="SSF48208">
    <property type="entry name" value="Six-hairpin glycosidases"/>
    <property type="match status" value="1"/>
</dbReference>
<comment type="caution">
    <text evidence="10">The sequence shown here is derived from an EMBL/GenBank/DDBJ whole genome shotgun (WGS) entry which is preliminary data.</text>
</comment>
<dbReference type="Proteomes" id="UP000236546">
    <property type="component" value="Unassembled WGS sequence"/>
</dbReference>
<dbReference type="InterPro" id="IPR005196">
    <property type="entry name" value="Glyco_hydro_65_N"/>
</dbReference>
<feature type="domain" description="F5/8 type C" evidence="7">
    <location>
        <begin position="829"/>
        <end position="924"/>
    </location>
</feature>
<proteinExistence type="inferred from homology"/>
<dbReference type="GO" id="GO:0005993">
    <property type="term" value="P:trehalose catabolic process"/>
    <property type="evidence" value="ECO:0007669"/>
    <property type="project" value="TreeGrafter"/>
</dbReference>
<evidence type="ECO:0000256" key="3">
    <source>
        <dbReference type="ARBA" id="ARBA00012757"/>
    </source>
</evidence>
<dbReference type="SUPFAM" id="SSF49785">
    <property type="entry name" value="Galactose-binding domain-like"/>
    <property type="match status" value="1"/>
</dbReference>
<dbReference type="PANTHER" id="PTHR11051:SF8">
    <property type="entry name" value="PROTEIN-GLUCOSYLGALACTOSYLHYDROXYLYSINE GLUCOSIDASE"/>
    <property type="match status" value="1"/>
</dbReference>
<dbReference type="Pfam" id="PF03632">
    <property type="entry name" value="Glyco_hydro_65m"/>
    <property type="match status" value="1"/>
</dbReference>
<comment type="catalytic activity">
    <reaction evidence="1">
        <text>alpha,alpha-trehalose + H2O = alpha-D-glucose + beta-D-glucose</text>
        <dbReference type="Rhea" id="RHEA:32675"/>
        <dbReference type="ChEBI" id="CHEBI:15377"/>
        <dbReference type="ChEBI" id="CHEBI:15903"/>
        <dbReference type="ChEBI" id="CHEBI:16551"/>
        <dbReference type="ChEBI" id="CHEBI:17925"/>
        <dbReference type="EC" id="3.2.1.28"/>
    </reaction>
</comment>
<protein>
    <recommendedName>
        <fullName evidence="3">alpha,alpha-trehalase</fullName>
        <ecNumber evidence="3">3.2.1.28</ecNumber>
    </recommendedName>
</protein>
<dbReference type="Pfam" id="PF03636">
    <property type="entry name" value="Glyco_hydro_65N"/>
    <property type="match status" value="1"/>
</dbReference>
<dbReference type="InterPro" id="IPR008979">
    <property type="entry name" value="Galactose-bd-like_sf"/>
</dbReference>
<evidence type="ECO:0000256" key="2">
    <source>
        <dbReference type="ARBA" id="ARBA00006768"/>
    </source>
</evidence>
<dbReference type="EC" id="3.2.1.28" evidence="3"/>
<dbReference type="PANTHER" id="PTHR11051">
    <property type="entry name" value="GLYCOSYL HYDROLASE-RELATED"/>
    <property type="match status" value="1"/>
</dbReference>
<keyword evidence="5" id="KW-0325">Glycoprotein</keyword>
<dbReference type="Gene3D" id="2.70.98.40">
    <property type="entry name" value="Glycoside hydrolase, family 65, N-terminal domain"/>
    <property type="match status" value="1"/>
</dbReference>
<name>A0A2K0TIV4_9HYPO</name>
<dbReference type="FunFam" id="1.50.10.10:FF:000032">
    <property type="entry name" value="Vacuolar acid trehalase"/>
    <property type="match status" value="1"/>
</dbReference>
<dbReference type="Gene3D" id="2.60.120.260">
    <property type="entry name" value="Galactose-binding domain-like"/>
    <property type="match status" value="1"/>
</dbReference>